<gene>
    <name evidence="5" type="ORF">PISMIDRAFT_443821</name>
</gene>
<reference evidence="6" key="2">
    <citation type="submission" date="2015-01" db="EMBL/GenBank/DDBJ databases">
        <title>Evolutionary Origins and Diversification of the Mycorrhizal Mutualists.</title>
        <authorList>
            <consortium name="DOE Joint Genome Institute"/>
            <consortium name="Mycorrhizal Genomics Consortium"/>
            <person name="Kohler A."/>
            <person name="Kuo A."/>
            <person name="Nagy L.G."/>
            <person name="Floudas D."/>
            <person name="Copeland A."/>
            <person name="Barry K.W."/>
            <person name="Cichocki N."/>
            <person name="Veneault-Fourrey C."/>
            <person name="LaButti K."/>
            <person name="Lindquist E.A."/>
            <person name="Lipzen A."/>
            <person name="Lundell T."/>
            <person name="Morin E."/>
            <person name="Murat C."/>
            <person name="Riley R."/>
            <person name="Ohm R."/>
            <person name="Sun H."/>
            <person name="Tunlid A."/>
            <person name="Henrissat B."/>
            <person name="Grigoriev I.V."/>
            <person name="Hibbett D.S."/>
            <person name="Martin F."/>
        </authorList>
    </citation>
    <scope>NUCLEOTIDE SEQUENCE [LARGE SCALE GENOMIC DNA]</scope>
    <source>
        <strain evidence="6">441</strain>
    </source>
</reference>
<keyword evidence="6" id="KW-1185">Reference proteome</keyword>
<dbReference type="STRING" id="765257.A0A0D0ACK6"/>
<dbReference type="Pfam" id="PF04615">
    <property type="entry name" value="Utp14"/>
    <property type="match status" value="1"/>
</dbReference>
<feature type="region of interest" description="Disordered" evidence="4">
    <location>
        <begin position="481"/>
        <end position="534"/>
    </location>
</feature>
<feature type="compositionally biased region" description="Polar residues" evidence="4">
    <location>
        <begin position="576"/>
        <end position="592"/>
    </location>
</feature>
<feature type="compositionally biased region" description="Low complexity" evidence="4">
    <location>
        <begin position="167"/>
        <end position="182"/>
    </location>
</feature>
<feature type="compositionally biased region" description="Basic and acidic residues" evidence="4">
    <location>
        <begin position="279"/>
        <end position="289"/>
    </location>
</feature>
<feature type="region of interest" description="Disordered" evidence="4">
    <location>
        <begin position="722"/>
        <end position="776"/>
    </location>
</feature>
<dbReference type="PANTHER" id="PTHR14150:SF12">
    <property type="entry name" value="U3 SMALL NUCLEOLAR RNA-ASSOCIATED PROTEIN 14 HOMOLOG A"/>
    <property type="match status" value="1"/>
</dbReference>
<evidence type="ECO:0000256" key="2">
    <source>
        <dbReference type="ARBA" id="ARBA00022553"/>
    </source>
</evidence>
<feature type="compositionally biased region" description="Acidic residues" evidence="4">
    <location>
        <begin position="148"/>
        <end position="164"/>
    </location>
</feature>
<dbReference type="PANTHER" id="PTHR14150">
    <property type="entry name" value="U3 SMALL NUCLEOLAR RNA-ASSOCIATED PROTEIN 14"/>
    <property type="match status" value="1"/>
</dbReference>
<keyword evidence="2" id="KW-0597">Phosphoprotein</keyword>
<feature type="compositionally biased region" description="Basic and acidic residues" evidence="4">
    <location>
        <begin position="507"/>
        <end position="523"/>
    </location>
</feature>
<sequence>MTRIQKGSKQGHLKNNKSVKKSRPGSRHGAIAKGKAGAAAAINDVYEDLPEKDRRGAVGLELDNYEKRGRRRDSEDGLDAGGVGAQGVGRLPARLLGENDEDEKLGSDEDEEIDSDDAFEDSNEEGFAAESSFGRKRGESSSHQASGSEEESGSEAEDDDEDDFQISASESGSEASPEALAELNTFLSTLDPAETKKRKQDEEGIPDSRNKKPRILFERTEPGEESEFGARGSSTLKLDDLLAPLASSSALATLKKSTKALTSSSAKTKTLAAPLPQRAQERLDREAAYEKTKEEVEKWNTTMKRIKQAEHLSFPLQAEPASRVSNFELAAKFQPSNEFESAVDKLLKSAQLRDEDIVNTESLKMAHLTVEEVAARRAELRMMRELAFRADRKAKRVAKIKSKAYRRIRKRQRERLDVPMEDEDMDEEARVKAEVERARERATLKHKATGKWARLMQGREGLDQGQRQAIAEMLERGDKLRRRIRGEDSGSESDGESGSCDEELDEEGIKRKAFEELENIRTEGEEDASGLKSKSVFNMKFMQEAATRRAQQANAQAEELAREMTLSLGDADGSESGDTTENPATQNTSVVQRTGGRISFRPGATAAATSIAKPLGSLASDTSSVTLQSADLVQDASITPHGRHSPNPTSSTVIPVVAAPEPNPWLVPVVPSRLQRKKNEAVVYKNANTLAKSANKFKKQAAKGEEGKEHARDDAVLEIEIDKVLTIPNPPTTSSPSKKRGKATQKPKQRNRSSTGAEVRPDDADSDVHSEIEEQERVDRQAVNAKGVQAFQQRELVALAFAGDNVVEAFEEAKRQEIEADAPREIDTTLPGWGSWGGVGIKKLSPKPHLIKKVAGIDPSNRADFKKAHVIISEKRDKKAAKYLVRDLPYPYTSYAQFEKSMETPLGTEWNTRVGFQRATLPRIVKKAGFFSFFWVNYT</sequence>
<feature type="compositionally biased region" description="Low complexity" evidence="4">
    <location>
        <begin position="257"/>
        <end position="274"/>
    </location>
</feature>
<feature type="compositionally biased region" description="Basic residues" evidence="4">
    <location>
        <begin position="9"/>
        <end position="26"/>
    </location>
</feature>
<feature type="compositionally biased region" description="Acidic residues" evidence="4">
    <location>
        <begin position="489"/>
        <end position="506"/>
    </location>
</feature>
<comment type="subcellular location">
    <subcellularLocation>
        <location evidence="1">Nucleus</location>
        <location evidence="1">Nucleolus</location>
    </subcellularLocation>
</comment>
<evidence type="ECO:0000313" key="6">
    <source>
        <dbReference type="Proteomes" id="UP000054018"/>
    </source>
</evidence>
<feature type="compositionally biased region" description="Basic residues" evidence="4">
    <location>
        <begin position="737"/>
        <end position="751"/>
    </location>
</feature>
<feature type="compositionally biased region" description="Basic and acidic residues" evidence="4">
    <location>
        <begin position="759"/>
        <end position="776"/>
    </location>
</feature>
<protein>
    <recommendedName>
        <fullName evidence="7">U3 small nucleolar RNA-associated protein 14</fullName>
    </recommendedName>
</protein>
<evidence type="ECO:0000313" key="5">
    <source>
        <dbReference type="EMBL" id="KIK29848.1"/>
    </source>
</evidence>
<evidence type="ECO:0000256" key="4">
    <source>
        <dbReference type="SAM" id="MobiDB-lite"/>
    </source>
</evidence>
<name>A0A0D0ACK6_9AGAM</name>
<dbReference type="GO" id="GO:0006364">
    <property type="term" value="P:rRNA processing"/>
    <property type="evidence" value="ECO:0007669"/>
    <property type="project" value="InterPro"/>
</dbReference>
<feature type="compositionally biased region" description="Low complexity" evidence="4">
    <location>
        <begin position="546"/>
        <end position="558"/>
    </location>
</feature>
<keyword evidence="3" id="KW-0539">Nucleus</keyword>
<dbReference type="GO" id="GO:0032040">
    <property type="term" value="C:small-subunit processome"/>
    <property type="evidence" value="ECO:0007669"/>
    <property type="project" value="InterPro"/>
</dbReference>
<evidence type="ECO:0008006" key="7">
    <source>
        <dbReference type="Google" id="ProtNLM"/>
    </source>
</evidence>
<proteinExistence type="predicted"/>
<feature type="region of interest" description="Disordered" evidence="4">
    <location>
        <begin position="1"/>
        <end position="235"/>
    </location>
</feature>
<accession>A0A0D0ACK6</accession>
<reference evidence="5 6" key="1">
    <citation type="submission" date="2014-04" db="EMBL/GenBank/DDBJ databases">
        <authorList>
            <consortium name="DOE Joint Genome Institute"/>
            <person name="Kuo A."/>
            <person name="Kohler A."/>
            <person name="Costa M.D."/>
            <person name="Nagy L.G."/>
            <person name="Floudas D."/>
            <person name="Copeland A."/>
            <person name="Barry K.W."/>
            <person name="Cichocki N."/>
            <person name="Veneault-Fourrey C."/>
            <person name="LaButti K."/>
            <person name="Lindquist E.A."/>
            <person name="Lipzen A."/>
            <person name="Lundell T."/>
            <person name="Morin E."/>
            <person name="Murat C."/>
            <person name="Sun H."/>
            <person name="Tunlid A."/>
            <person name="Henrissat B."/>
            <person name="Grigoriev I.V."/>
            <person name="Hibbett D.S."/>
            <person name="Martin F."/>
            <person name="Nordberg H.P."/>
            <person name="Cantor M.N."/>
            <person name="Hua S.X."/>
        </authorList>
    </citation>
    <scope>NUCLEOTIDE SEQUENCE [LARGE SCALE GENOMIC DNA]</scope>
    <source>
        <strain evidence="5 6">441</strain>
    </source>
</reference>
<feature type="compositionally biased region" description="Basic and acidic residues" evidence="4">
    <location>
        <begin position="64"/>
        <end position="75"/>
    </location>
</feature>
<feature type="compositionally biased region" description="Low complexity" evidence="4">
    <location>
        <begin position="29"/>
        <end position="42"/>
    </location>
</feature>
<dbReference type="EMBL" id="KN833688">
    <property type="protein sequence ID" value="KIK29848.1"/>
    <property type="molecule type" value="Genomic_DNA"/>
</dbReference>
<evidence type="ECO:0000256" key="3">
    <source>
        <dbReference type="ARBA" id="ARBA00023242"/>
    </source>
</evidence>
<dbReference type="AlphaFoldDB" id="A0A0D0ACK6"/>
<organism evidence="5 6">
    <name type="scientific">Pisolithus microcarpus 441</name>
    <dbReference type="NCBI Taxonomy" id="765257"/>
    <lineage>
        <taxon>Eukaryota</taxon>
        <taxon>Fungi</taxon>
        <taxon>Dikarya</taxon>
        <taxon>Basidiomycota</taxon>
        <taxon>Agaricomycotina</taxon>
        <taxon>Agaricomycetes</taxon>
        <taxon>Agaricomycetidae</taxon>
        <taxon>Boletales</taxon>
        <taxon>Sclerodermatineae</taxon>
        <taxon>Pisolithaceae</taxon>
        <taxon>Pisolithus</taxon>
    </lineage>
</organism>
<evidence type="ECO:0000256" key="1">
    <source>
        <dbReference type="ARBA" id="ARBA00004604"/>
    </source>
</evidence>
<dbReference type="Proteomes" id="UP000054018">
    <property type="component" value="Unassembled WGS sequence"/>
</dbReference>
<feature type="region of interest" description="Disordered" evidence="4">
    <location>
        <begin position="257"/>
        <end position="289"/>
    </location>
</feature>
<dbReference type="HOGENOM" id="CLU_003783_0_0_1"/>
<dbReference type="OrthoDB" id="277439at2759"/>
<feature type="compositionally biased region" description="Basic and acidic residues" evidence="4">
    <location>
        <begin position="193"/>
        <end position="222"/>
    </location>
</feature>
<dbReference type="InterPro" id="IPR006709">
    <property type="entry name" value="SSU_processome_Utp14"/>
</dbReference>
<feature type="region of interest" description="Disordered" evidence="4">
    <location>
        <begin position="546"/>
        <end position="606"/>
    </location>
</feature>
<feature type="compositionally biased region" description="Acidic residues" evidence="4">
    <location>
        <begin position="98"/>
        <end position="124"/>
    </location>
</feature>